<dbReference type="RefSeq" id="WP_210973573.1">
    <property type="nucleotide sequence ID" value="NZ_JAGPXE010000021.1"/>
</dbReference>
<evidence type="ECO:0000256" key="1">
    <source>
        <dbReference type="SAM" id="MobiDB-lite"/>
    </source>
</evidence>
<evidence type="ECO:0000313" key="2">
    <source>
        <dbReference type="EMBL" id="MBQ0928566.1"/>
    </source>
</evidence>
<name>A0ABS5DQI6_9PSEU</name>
<evidence type="ECO:0000313" key="3">
    <source>
        <dbReference type="Proteomes" id="UP000674084"/>
    </source>
</evidence>
<organism evidence="2 3">
    <name type="scientific">Saccharopolyspora endophytica</name>
    <dbReference type="NCBI Taxonomy" id="543886"/>
    <lineage>
        <taxon>Bacteria</taxon>
        <taxon>Bacillati</taxon>
        <taxon>Actinomycetota</taxon>
        <taxon>Actinomycetes</taxon>
        <taxon>Pseudonocardiales</taxon>
        <taxon>Pseudonocardiaceae</taxon>
        <taxon>Saccharopolyspora</taxon>
    </lineage>
</organism>
<feature type="region of interest" description="Disordered" evidence="1">
    <location>
        <begin position="1"/>
        <end position="23"/>
    </location>
</feature>
<protein>
    <submittedName>
        <fullName evidence="2">Uncharacterized protein</fullName>
    </submittedName>
</protein>
<accession>A0ABS5DQI6</accession>
<keyword evidence="3" id="KW-1185">Reference proteome</keyword>
<comment type="caution">
    <text evidence="2">The sequence shown here is derived from an EMBL/GenBank/DDBJ whole genome shotgun (WGS) entry which is preliminary data.</text>
</comment>
<dbReference type="EMBL" id="JAGPXE010000021">
    <property type="protein sequence ID" value="MBQ0928566.1"/>
    <property type="molecule type" value="Genomic_DNA"/>
</dbReference>
<sequence>MFEHVEARPPAQPGDDRQQRPPVPVRVDLAEAFVTQPPASGGVLPDGWDMTATVDGELTCWLRDTAGRWWGEVRIRVHRGDAPGAGGMRHVWWLPAHAIRRR</sequence>
<proteinExistence type="predicted"/>
<gene>
    <name evidence="2" type="ORF">KBO27_31875</name>
</gene>
<dbReference type="Proteomes" id="UP000674084">
    <property type="component" value="Unassembled WGS sequence"/>
</dbReference>
<reference evidence="2 3" key="1">
    <citation type="submission" date="2021-04" db="EMBL/GenBank/DDBJ databases">
        <title>Whole-genome sequencing of Saccharopolyspora endophytica KCTC 19397.</title>
        <authorList>
            <person name="Ay H."/>
            <person name="Saygin H."/>
            <person name="Sahin N."/>
        </authorList>
    </citation>
    <scope>NUCLEOTIDE SEQUENCE [LARGE SCALE GENOMIC DNA]</scope>
    <source>
        <strain evidence="2 3">KCTC 19397</strain>
    </source>
</reference>